<reference evidence="2 3" key="1">
    <citation type="journal article" date="2020" name="Microb. Ecol.">
        <title>Ecogenomics of the Marine Benthic Filamentous Cyanobacterium Adonisia.</title>
        <authorList>
            <person name="Walter J.M."/>
            <person name="Coutinho F.H."/>
            <person name="Leomil L."/>
            <person name="Hargreaves P.I."/>
            <person name="Campeao M.E."/>
            <person name="Vieira V.V."/>
            <person name="Silva B.S."/>
            <person name="Fistarol G.O."/>
            <person name="Salomon P.S."/>
            <person name="Sawabe T."/>
            <person name="Mino S."/>
            <person name="Hosokawa M."/>
            <person name="Miyashita H."/>
            <person name="Maruyama F."/>
            <person name="van Verk M.C."/>
            <person name="Dutilh B.E."/>
            <person name="Thompson C.C."/>
            <person name="Thompson F.L."/>
        </authorList>
    </citation>
    <scope>NUCLEOTIDE SEQUENCE [LARGE SCALE GENOMIC DNA]</scope>
    <source>
        <strain evidence="2 3">CCMR0081</strain>
    </source>
</reference>
<dbReference type="Proteomes" id="UP000481033">
    <property type="component" value="Unassembled WGS sequence"/>
</dbReference>
<dbReference type="PROSITE" id="PS50851">
    <property type="entry name" value="CHEW"/>
    <property type="match status" value="1"/>
</dbReference>
<gene>
    <name evidence="2" type="ORF">DXZ20_23760</name>
</gene>
<evidence type="ECO:0000259" key="1">
    <source>
        <dbReference type="PROSITE" id="PS50851"/>
    </source>
</evidence>
<organism evidence="2 3">
    <name type="scientific">Adonisia turfae CCMR0081</name>
    <dbReference type="NCBI Taxonomy" id="2292702"/>
    <lineage>
        <taxon>Bacteria</taxon>
        <taxon>Bacillati</taxon>
        <taxon>Cyanobacteriota</taxon>
        <taxon>Adonisia</taxon>
        <taxon>Adonisia turfae</taxon>
    </lineage>
</organism>
<evidence type="ECO:0000313" key="3">
    <source>
        <dbReference type="Proteomes" id="UP000481033"/>
    </source>
</evidence>
<dbReference type="RefSeq" id="WP_163701297.1">
    <property type="nucleotide sequence ID" value="NZ_QXHD01000004.1"/>
</dbReference>
<evidence type="ECO:0000313" key="2">
    <source>
        <dbReference type="EMBL" id="NEZ58609.1"/>
    </source>
</evidence>
<dbReference type="EMBL" id="QXHD01000004">
    <property type="protein sequence ID" value="NEZ58609.1"/>
    <property type="molecule type" value="Genomic_DNA"/>
</dbReference>
<dbReference type="GO" id="GO:0007165">
    <property type="term" value="P:signal transduction"/>
    <property type="evidence" value="ECO:0007669"/>
    <property type="project" value="InterPro"/>
</dbReference>
<dbReference type="SMART" id="SM00260">
    <property type="entry name" value="CheW"/>
    <property type="match status" value="1"/>
</dbReference>
<dbReference type="SUPFAM" id="SSF50341">
    <property type="entry name" value="CheW-like"/>
    <property type="match status" value="1"/>
</dbReference>
<dbReference type="GO" id="GO:0006935">
    <property type="term" value="P:chemotaxis"/>
    <property type="evidence" value="ECO:0007669"/>
    <property type="project" value="InterPro"/>
</dbReference>
<dbReference type="Gene3D" id="2.30.30.40">
    <property type="entry name" value="SH3 Domains"/>
    <property type="match status" value="1"/>
</dbReference>
<feature type="domain" description="CheW-like" evidence="1">
    <location>
        <begin position="33"/>
        <end position="194"/>
    </location>
</feature>
<dbReference type="AlphaFoldDB" id="A0A6M0RR69"/>
<accession>A0A6M0RR69</accession>
<protein>
    <recommendedName>
        <fullName evidence="1">CheW-like domain-containing protein</fullName>
    </recommendedName>
</protein>
<proteinExistence type="predicted"/>
<comment type="caution">
    <text evidence="2">The sequence shown here is derived from an EMBL/GenBank/DDBJ whole genome shotgun (WGS) entry which is preliminary data.</text>
</comment>
<dbReference type="InterPro" id="IPR036061">
    <property type="entry name" value="CheW-like_dom_sf"/>
</dbReference>
<sequence length="199" mass="21839">MQISPTPSTQTLKTADRLQQLLPDVFNPKTVAGEQFLRVQLTPDLTIALALSWVEESLLLPTQLVTPMPNMLPSMMGLMSSKDQVFWAINLAQLLELPMVLEPSQYYEVVVIRALPSNVDQSSPKENINADEELYLGLVVPKIRSSVRLSPDDIVSPVDEVDASLHPYLSGQVVIDDEVILVLSAEAIGAARSLTSAEF</sequence>
<name>A0A6M0RR69_9CYAN</name>
<keyword evidence="3" id="KW-1185">Reference proteome</keyword>
<dbReference type="Gene3D" id="2.40.50.180">
    <property type="entry name" value="CheA-289, Domain 4"/>
    <property type="match status" value="1"/>
</dbReference>
<dbReference type="Pfam" id="PF01584">
    <property type="entry name" value="CheW"/>
    <property type="match status" value="1"/>
</dbReference>
<dbReference type="InterPro" id="IPR002545">
    <property type="entry name" value="CheW-lke_dom"/>
</dbReference>